<dbReference type="InterPro" id="IPR027105">
    <property type="entry name" value="Prp31"/>
</dbReference>
<dbReference type="Pfam" id="PF01798">
    <property type="entry name" value="Nop"/>
    <property type="match status" value="2"/>
</dbReference>
<gene>
    <name evidence="3" type="ORF">TIFTF001_024011</name>
</gene>
<dbReference type="Gene3D" id="1.10.287.4070">
    <property type="match status" value="1"/>
</dbReference>
<accession>A0AA88DEC1</accession>
<dbReference type="Proteomes" id="UP001187192">
    <property type="component" value="Unassembled WGS sequence"/>
</dbReference>
<dbReference type="GO" id="GO:0005687">
    <property type="term" value="C:U4 snRNP"/>
    <property type="evidence" value="ECO:0007669"/>
    <property type="project" value="TreeGrafter"/>
</dbReference>
<dbReference type="PANTHER" id="PTHR13904:SF0">
    <property type="entry name" value="U4_U6 SMALL NUCLEAR RIBONUCLEOPROTEIN PRP31"/>
    <property type="match status" value="1"/>
</dbReference>
<sequence length="256" mass="28819">MQKVEETLQKKGCEELNRGTSLLENDPEYYLIKKFNSLSMEIEEEVVIVRNYIREKYWAKFPELGLIVHDLIDYARVVRRLVTKWMSPKPISKGSYLGEINKVVSVTSSTTTGQPLPEEKVEFDTLPSNLSAVAVKIMVAAGGITKLSRMPSNDILLFGAKNKYPANFSTAEFRLVFITNTAHSDLTRGDPSGEYGSDLRGDALHGIEKWKVVLLAKQPTPKKKKGGDPRHRELKERYDRGIQAVPGERVLIGMPQ</sequence>
<dbReference type="GO" id="GO:0000244">
    <property type="term" value="P:spliceosomal tri-snRNP complex assembly"/>
    <property type="evidence" value="ECO:0007669"/>
    <property type="project" value="InterPro"/>
</dbReference>
<dbReference type="GO" id="GO:0046540">
    <property type="term" value="C:U4/U6 x U5 tri-snRNP complex"/>
    <property type="evidence" value="ECO:0007669"/>
    <property type="project" value="InterPro"/>
</dbReference>
<proteinExistence type="predicted"/>
<feature type="domain" description="Nop" evidence="2">
    <location>
        <begin position="115"/>
        <end position="243"/>
    </location>
</feature>
<dbReference type="InterPro" id="IPR002687">
    <property type="entry name" value="Nop_dom"/>
</dbReference>
<dbReference type="EMBL" id="BTGU01000054">
    <property type="protein sequence ID" value="GMN54895.1"/>
    <property type="molecule type" value="Genomic_DNA"/>
</dbReference>
<dbReference type="InterPro" id="IPR036070">
    <property type="entry name" value="Nop_dom_sf"/>
</dbReference>
<dbReference type="InterPro" id="IPR042239">
    <property type="entry name" value="Nop_C"/>
</dbReference>
<evidence type="ECO:0000256" key="1">
    <source>
        <dbReference type="SAM" id="MobiDB-lite"/>
    </source>
</evidence>
<dbReference type="SUPFAM" id="SSF89124">
    <property type="entry name" value="Nop domain"/>
    <property type="match status" value="1"/>
</dbReference>
<dbReference type="AlphaFoldDB" id="A0AA88DEC1"/>
<dbReference type="GO" id="GO:0071011">
    <property type="term" value="C:precatalytic spliceosome"/>
    <property type="evidence" value="ECO:0007669"/>
    <property type="project" value="TreeGrafter"/>
</dbReference>
<dbReference type="PANTHER" id="PTHR13904">
    <property type="entry name" value="PRE-MRNA SPLICING FACTOR PRP31"/>
    <property type="match status" value="1"/>
</dbReference>
<dbReference type="InterPro" id="IPR012976">
    <property type="entry name" value="NOSIC"/>
</dbReference>
<keyword evidence="4" id="KW-1185">Reference proteome</keyword>
<feature type="compositionally biased region" description="Basic and acidic residues" evidence="1">
    <location>
        <begin position="226"/>
        <end position="239"/>
    </location>
</feature>
<evidence type="ECO:0000313" key="4">
    <source>
        <dbReference type="Proteomes" id="UP001187192"/>
    </source>
</evidence>
<evidence type="ECO:0000313" key="3">
    <source>
        <dbReference type="EMBL" id="GMN54895.1"/>
    </source>
</evidence>
<name>A0AA88DEC1_FICCA</name>
<evidence type="ECO:0000259" key="2">
    <source>
        <dbReference type="PROSITE" id="PS51358"/>
    </source>
</evidence>
<comment type="caution">
    <text evidence="3">The sequence shown here is derived from an EMBL/GenBank/DDBJ whole genome shotgun (WGS) entry which is preliminary data.</text>
</comment>
<organism evidence="3 4">
    <name type="scientific">Ficus carica</name>
    <name type="common">Common fig</name>
    <dbReference type="NCBI Taxonomy" id="3494"/>
    <lineage>
        <taxon>Eukaryota</taxon>
        <taxon>Viridiplantae</taxon>
        <taxon>Streptophyta</taxon>
        <taxon>Embryophyta</taxon>
        <taxon>Tracheophyta</taxon>
        <taxon>Spermatophyta</taxon>
        <taxon>Magnoliopsida</taxon>
        <taxon>eudicotyledons</taxon>
        <taxon>Gunneridae</taxon>
        <taxon>Pentapetalae</taxon>
        <taxon>rosids</taxon>
        <taxon>fabids</taxon>
        <taxon>Rosales</taxon>
        <taxon>Moraceae</taxon>
        <taxon>Ficeae</taxon>
        <taxon>Ficus</taxon>
    </lineage>
</organism>
<protein>
    <recommendedName>
        <fullName evidence="2">Nop domain-containing protein</fullName>
    </recommendedName>
</protein>
<dbReference type="SMART" id="SM00931">
    <property type="entry name" value="NOSIC"/>
    <property type="match status" value="1"/>
</dbReference>
<dbReference type="Gene3D" id="1.10.246.90">
    <property type="entry name" value="Nop domain"/>
    <property type="match status" value="1"/>
</dbReference>
<feature type="region of interest" description="Disordered" evidence="1">
    <location>
        <begin position="218"/>
        <end position="239"/>
    </location>
</feature>
<reference evidence="3" key="1">
    <citation type="submission" date="2023-07" db="EMBL/GenBank/DDBJ databases">
        <title>draft genome sequence of fig (Ficus carica).</title>
        <authorList>
            <person name="Takahashi T."/>
            <person name="Nishimura K."/>
        </authorList>
    </citation>
    <scope>NUCLEOTIDE SEQUENCE</scope>
</reference>
<dbReference type="PROSITE" id="PS51358">
    <property type="entry name" value="NOP"/>
    <property type="match status" value="1"/>
</dbReference>